<dbReference type="InterPro" id="IPR045428">
    <property type="entry name" value="EACC1"/>
</dbReference>
<dbReference type="KEGG" id="nsl:BOX37_22430"/>
<keyword evidence="1" id="KW-1133">Transmembrane helix</keyword>
<keyword evidence="1" id="KW-0472">Membrane</keyword>
<feature type="transmembrane region" description="Helical" evidence="1">
    <location>
        <begin position="54"/>
        <end position="76"/>
    </location>
</feature>
<dbReference type="EMBL" id="CP018082">
    <property type="protein sequence ID" value="APE36223.1"/>
    <property type="molecule type" value="Genomic_DNA"/>
</dbReference>
<proteinExistence type="predicted"/>
<dbReference type="Pfam" id="PF19953">
    <property type="entry name" value="EACC1"/>
    <property type="match status" value="1"/>
</dbReference>
<dbReference type="Proteomes" id="UP000183810">
    <property type="component" value="Chromosome"/>
</dbReference>
<evidence type="ECO:0000313" key="3">
    <source>
        <dbReference type="Proteomes" id="UP000183810"/>
    </source>
</evidence>
<reference evidence="2" key="1">
    <citation type="submission" date="2016-11" db="EMBL/GenBank/DDBJ databases">
        <authorList>
            <person name="Jaros S."/>
            <person name="Januszkiewicz K."/>
            <person name="Wedrychowicz H."/>
        </authorList>
    </citation>
    <scope>NUCLEOTIDE SEQUENCE [LARGE SCALE GENOMIC DNA]</scope>
    <source>
        <strain evidence="2">Y48</strain>
    </source>
</reference>
<dbReference type="RefSeq" id="WP_071929402.1">
    <property type="nucleotide sequence ID" value="NZ_CP018082.1"/>
</dbReference>
<evidence type="ECO:0000256" key="1">
    <source>
        <dbReference type="SAM" id="Phobius"/>
    </source>
</evidence>
<keyword evidence="1" id="KW-0812">Transmembrane</keyword>
<dbReference type="AlphaFoldDB" id="A0A1J0VWA4"/>
<accession>A0A1J0VWA4</accession>
<organism evidence="2 3">
    <name type="scientific">Nocardia mangyaensis</name>
    <dbReference type="NCBI Taxonomy" id="2213200"/>
    <lineage>
        <taxon>Bacteria</taxon>
        <taxon>Bacillati</taxon>
        <taxon>Actinomycetota</taxon>
        <taxon>Actinomycetes</taxon>
        <taxon>Mycobacteriales</taxon>
        <taxon>Nocardiaceae</taxon>
        <taxon>Nocardia</taxon>
    </lineage>
</organism>
<gene>
    <name evidence="2" type="ORF">BOX37_22430</name>
</gene>
<protein>
    <submittedName>
        <fullName evidence="2">Uncharacterized protein</fullName>
    </submittedName>
</protein>
<name>A0A1J0VWA4_9NOCA</name>
<evidence type="ECO:0000313" key="2">
    <source>
        <dbReference type="EMBL" id="APE36223.1"/>
    </source>
</evidence>
<sequence>MTDLNGQLTIRTSGDSDELFRLLEWFRNDDALRGRVSLPTPQIREGQMGDVYDVLTVAGGAGGFGTALAMSLNAWLKTRRSQVKITLKRNGIELELDAAIIKAPELVREIHKLLGEADTPQ</sequence>
<keyword evidence="3" id="KW-1185">Reference proteome</keyword>